<dbReference type="Proteomes" id="UP000823749">
    <property type="component" value="Chromosome 11"/>
</dbReference>
<accession>A0AAV6I622</accession>
<comment type="caution">
    <text evidence="1">The sequence shown here is derived from an EMBL/GenBank/DDBJ whole genome shotgun (WGS) entry which is preliminary data.</text>
</comment>
<dbReference type="AlphaFoldDB" id="A0AAV6I622"/>
<proteinExistence type="predicted"/>
<protein>
    <submittedName>
        <fullName evidence="1">Uncharacterized protein</fullName>
    </submittedName>
</protein>
<gene>
    <name evidence="1" type="ORF">RHGRI_030829</name>
</gene>
<sequence>MISRFLVQYNQLALRVTTAFFGSFSLVEPEVSHRGFTQVDLFPNPQGSRVFTALLGSITFLTR</sequence>
<organism evidence="1 2">
    <name type="scientific">Rhododendron griersonianum</name>
    <dbReference type="NCBI Taxonomy" id="479676"/>
    <lineage>
        <taxon>Eukaryota</taxon>
        <taxon>Viridiplantae</taxon>
        <taxon>Streptophyta</taxon>
        <taxon>Embryophyta</taxon>
        <taxon>Tracheophyta</taxon>
        <taxon>Spermatophyta</taxon>
        <taxon>Magnoliopsida</taxon>
        <taxon>eudicotyledons</taxon>
        <taxon>Gunneridae</taxon>
        <taxon>Pentapetalae</taxon>
        <taxon>asterids</taxon>
        <taxon>Ericales</taxon>
        <taxon>Ericaceae</taxon>
        <taxon>Ericoideae</taxon>
        <taxon>Rhodoreae</taxon>
        <taxon>Rhododendron</taxon>
    </lineage>
</organism>
<keyword evidence="2" id="KW-1185">Reference proteome</keyword>
<name>A0AAV6I622_9ERIC</name>
<reference evidence="1" key="1">
    <citation type="submission" date="2020-08" db="EMBL/GenBank/DDBJ databases">
        <title>Plant Genome Project.</title>
        <authorList>
            <person name="Zhang R.-G."/>
        </authorList>
    </citation>
    <scope>NUCLEOTIDE SEQUENCE</scope>
    <source>
        <strain evidence="1">WSP0</strain>
        <tissue evidence="1">Leaf</tissue>
    </source>
</reference>
<evidence type="ECO:0000313" key="2">
    <source>
        <dbReference type="Proteomes" id="UP000823749"/>
    </source>
</evidence>
<evidence type="ECO:0000313" key="1">
    <source>
        <dbReference type="EMBL" id="KAG5523956.1"/>
    </source>
</evidence>
<dbReference type="EMBL" id="JACTNZ010000011">
    <property type="protein sequence ID" value="KAG5523956.1"/>
    <property type="molecule type" value="Genomic_DNA"/>
</dbReference>